<feature type="compositionally biased region" description="Basic and acidic residues" evidence="2">
    <location>
        <begin position="901"/>
        <end position="918"/>
    </location>
</feature>
<feature type="compositionally biased region" description="Basic and acidic residues" evidence="2">
    <location>
        <begin position="779"/>
        <end position="803"/>
    </location>
</feature>
<feature type="compositionally biased region" description="Basic and acidic residues" evidence="2">
    <location>
        <begin position="818"/>
        <end position="880"/>
    </location>
</feature>
<dbReference type="GeneID" id="92207472"/>
<feature type="region of interest" description="Disordered" evidence="2">
    <location>
        <begin position="133"/>
        <end position="157"/>
    </location>
</feature>
<feature type="region of interest" description="Disordered" evidence="2">
    <location>
        <begin position="541"/>
        <end position="918"/>
    </location>
</feature>
<feature type="region of interest" description="Disordered" evidence="2">
    <location>
        <begin position="91"/>
        <end position="113"/>
    </location>
</feature>
<dbReference type="Proteomes" id="UP001497383">
    <property type="component" value="Chromosome 3"/>
</dbReference>
<dbReference type="EMBL" id="OZ022407">
    <property type="protein sequence ID" value="CAK9437898.1"/>
    <property type="molecule type" value="Genomic_DNA"/>
</dbReference>
<gene>
    <name evidence="3" type="ORF">LODBEIA_P22760</name>
</gene>
<feature type="compositionally biased region" description="Low complexity" evidence="2">
    <location>
        <begin position="804"/>
        <end position="817"/>
    </location>
</feature>
<accession>A0ABP0ZIT5</accession>
<evidence type="ECO:0008006" key="5">
    <source>
        <dbReference type="Google" id="ProtNLM"/>
    </source>
</evidence>
<dbReference type="Pfam" id="PF12757">
    <property type="entry name" value="Eisosome1"/>
    <property type="match status" value="1"/>
</dbReference>
<feature type="compositionally biased region" description="Basic and acidic residues" evidence="2">
    <location>
        <begin position="541"/>
        <end position="620"/>
    </location>
</feature>
<feature type="compositionally biased region" description="Polar residues" evidence="2">
    <location>
        <begin position="98"/>
        <end position="113"/>
    </location>
</feature>
<dbReference type="RefSeq" id="XP_066829214.1">
    <property type="nucleotide sequence ID" value="XM_066972257.1"/>
</dbReference>
<feature type="region of interest" description="Disordered" evidence="2">
    <location>
        <begin position="351"/>
        <end position="464"/>
    </location>
</feature>
<evidence type="ECO:0000256" key="2">
    <source>
        <dbReference type="SAM" id="MobiDB-lite"/>
    </source>
</evidence>
<sequence>MSHSVYQTSGKPLSKEALYHQRLRQGIFQSPSGTIVGVNSNASDTAALLAASSDLTVKPSYERSIAPEAHTAALAAKKQEHKDVKQIDQDLSDAASASKHSVNSQYTSNGTPYTTVRVGIPSALNKASIYKAAQQNSTHTMTSRIDPEKDIRRSGILSKQGKSALDINKVNKLATKNSSKSLNSRFNPDLDYRSGLKKNKPTEFLDQSEEDLAAESAEAALSKTPSVPDYATITRSSTFKAKDVVTPSLLAAAAARADKRLSALNSNTPQSLKQQAQLYANALAVAQQKSDERSKNRQAGVINLGGGLTITIAELDKLASTYVQPVIKDIETKADAKREIEASKKQRKLELKAAHEKAKQEEYAAKVKEKQEIEKAKTAREQENEKLKKAEDLKLTKHEKERNGEVDDKQKEYEELEKKHAEEKKQLLADKKQNQDEIDKEETAKKEERTKELKDLQDEKDEIIQPTLDELKEENAKLKEVTDARDELKKEVKAAEKQQKDYEAELQDLDEQYKKAESEIEKYTTDLEETTIKHEKTDKELADLKTKHEETTTSAEKEHRDLDAKIAELEKEKKEKTEEKGQKKSDILKALDLRAKEEHRINDELPPHLKRDLDDAKLKDTSSIFSEEVEPPTKKAEEPKATAKATTAGAETSKPAGGSHIKSVPLVAVADEKPTPKAAATAEPKTVVAEPKAAGTAAPKPVKKEAAKQATPSKQTNAGSAVKRPASTTAQQSPNKKRESFSKRFSNFFKDQSKAPAPQQKSTSSPAKAPAAKTPATAKKPEPAAAAKKEEPKLASAKKEESKPAATATAATAAASTAKKEEPKAATKEAKPVAKQEGKKTLDPKKAVEQAKEKAVATKSEKVPEASKQPAAKDAEKEAKTAGTSATKDSEDYADFDEELSLDKNGNKGGLFKEEILE</sequence>
<proteinExistence type="inferred from homology"/>
<evidence type="ECO:0000313" key="3">
    <source>
        <dbReference type="EMBL" id="CAK9437898.1"/>
    </source>
</evidence>
<feature type="compositionally biased region" description="Low complexity" evidence="2">
    <location>
        <begin position="642"/>
        <end position="654"/>
    </location>
</feature>
<dbReference type="PANTHER" id="PTHR28298:SF1">
    <property type="entry name" value="EISOSOME PROTEIN 1"/>
    <property type="match status" value="1"/>
</dbReference>
<comment type="similarity">
    <text evidence="1">Belongs to the EIS1 family.</text>
</comment>
<organism evidence="3 4">
    <name type="scientific">Lodderomyces beijingensis</name>
    <dbReference type="NCBI Taxonomy" id="1775926"/>
    <lineage>
        <taxon>Eukaryota</taxon>
        <taxon>Fungi</taxon>
        <taxon>Dikarya</taxon>
        <taxon>Ascomycota</taxon>
        <taxon>Saccharomycotina</taxon>
        <taxon>Pichiomycetes</taxon>
        <taxon>Debaryomycetaceae</taxon>
        <taxon>Candida/Lodderomyces clade</taxon>
        <taxon>Lodderomyces</taxon>
    </lineage>
</organism>
<feature type="compositionally biased region" description="Basic and acidic residues" evidence="2">
    <location>
        <begin position="351"/>
        <end position="457"/>
    </location>
</feature>
<keyword evidence="4" id="KW-1185">Reference proteome</keyword>
<evidence type="ECO:0000256" key="1">
    <source>
        <dbReference type="ARBA" id="ARBA00008528"/>
    </source>
</evidence>
<feature type="compositionally biased region" description="Low complexity" evidence="2">
    <location>
        <begin position="676"/>
        <end position="690"/>
    </location>
</feature>
<evidence type="ECO:0000313" key="4">
    <source>
        <dbReference type="Proteomes" id="UP001497383"/>
    </source>
</evidence>
<protein>
    <recommendedName>
        <fullName evidence="5">Eisosome protein 1</fullName>
    </recommendedName>
</protein>
<dbReference type="PANTHER" id="PTHR28298">
    <property type="entry name" value="EISOSOME PROTEIN 1"/>
    <property type="match status" value="1"/>
</dbReference>
<name>A0ABP0ZIT5_9ASCO</name>
<feature type="region of interest" description="Disordered" evidence="2">
    <location>
        <begin position="178"/>
        <end position="198"/>
    </location>
</feature>
<reference evidence="3 4" key="1">
    <citation type="submission" date="2024-03" db="EMBL/GenBank/DDBJ databases">
        <authorList>
            <person name="Brejova B."/>
        </authorList>
    </citation>
    <scope>NUCLEOTIDE SEQUENCE [LARGE SCALE GENOMIC DNA]</scope>
    <source>
        <strain evidence="3 4">CBS 14171</strain>
    </source>
</reference>
<feature type="compositionally biased region" description="Low complexity" evidence="2">
    <location>
        <begin position="761"/>
        <end position="778"/>
    </location>
</feature>
<feature type="compositionally biased region" description="Basic and acidic residues" evidence="2">
    <location>
        <begin position="631"/>
        <end position="641"/>
    </location>
</feature>
<feature type="compositionally biased region" description="Polar residues" evidence="2">
    <location>
        <begin position="133"/>
        <end position="143"/>
    </location>
</feature>
<dbReference type="InterPro" id="IPR024527">
    <property type="entry name" value="Eisosome1"/>
</dbReference>